<accession>A0ABU7BCD6</accession>
<reference evidence="1 2" key="1">
    <citation type="submission" date="2021-07" db="EMBL/GenBank/DDBJ databases">
        <authorList>
            <person name="Palmer J.M."/>
        </authorList>
    </citation>
    <scope>NUCLEOTIDE SEQUENCE [LARGE SCALE GENOMIC DNA]</scope>
    <source>
        <strain evidence="1 2">AT_MEX2019</strain>
        <tissue evidence="1">Muscle</tissue>
    </source>
</reference>
<keyword evidence="2" id="KW-1185">Reference proteome</keyword>
<sequence length="50" mass="5458">FIQIPVQNPKVLFLVFLNESLGKKKNKPSSMSVIVAFTIAEASINITPSP</sequence>
<dbReference type="EMBL" id="JAHUTI010049801">
    <property type="protein sequence ID" value="MED6248096.1"/>
    <property type="molecule type" value="Genomic_DNA"/>
</dbReference>
<comment type="caution">
    <text evidence="1">The sequence shown here is derived from an EMBL/GenBank/DDBJ whole genome shotgun (WGS) entry which is preliminary data.</text>
</comment>
<feature type="non-terminal residue" evidence="1">
    <location>
        <position position="1"/>
    </location>
</feature>
<dbReference type="Proteomes" id="UP001345963">
    <property type="component" value="Unassembled WGS sequence"/>
</dbReference>
<proteinExistence type="predicted"/>
<evidence type="ECO:0000313" key="1">
    <source>
        <dbReference type="EMBL" id="MED6248096.1"/>
    </source>
</evidence>
<name>A0ABU7BCD6_9TELE</name>
<gene>
    <name evidence="1" type="ORF">ATANTOWER_026473</name>
</gene>
<organism evidence="1 2">
    <name type="scientific">Ataeniobius toweri</name>
    <dbReference type="NCBI Taxonomy" id="208326"/>
    <lineage>
        <taxon>Eukaryota</taxon>
        <taxon>Metazoa</taxon>
        <taxon>Chordata</taxon>
        <taxon>Craniata</taxon>
        <taxon>Vertebrata</taxon>
        <taxon>Euteleostomi</taxon>
        <taxon>Actinopterygii</taxon>
        <taxon>Neopterygii</taxon>
        <taxon>Teleostei</taxon>
        <taxon>Neoteleostei</taxon>
        <taxon>Acanthomorphata</taxon>
        <taxon>Ovalentaria</taxon>
        <taxon>Atherinomorphae</taxon>
        <taxon>Cyprinodontiformes</taxon>
        <taxon>Goodeidae</taxon>
        <taxon>Ataeniobius</taxon>
    </lineage>
</organism>
<protein>
    <submittedName>
        <fullName evidence="1">Uncharacterized protein</fullName>
    </submittedName>
</protein>
<evidence type="ECO:0000313" key="2">
    <source>
        <dbReference type="Proteomes" id="UP001345963"/>
    </source>
</evidence>